<sequence length="127" mass="13310">MSVFSGVRTKAGVVSGAVLLAGLGIGATSGTAAAASGDCPKGWFCVWAGENYTGRMQKVQYDNADLSSHTVFANGFRSAFNNGNSCDVQVYGGKNYTKSLGTLKRGQKGSSDEVTIKVLSNKWVNCR</sequence>
<keyword evidence="1" id="KW-0732">Signal</keyword>
<feature type="chain" id="PRO_5026007629" description="Peptidase inhibitor" evidence="1">
    <location>
        <begin position="35"/>
        <end position="127"/>
    </location>
</feature>
<keyword evidence="3" id="KW-1185">Reference proteome</keyword>
<dbReference type="RefSeq" id="WP_175432237.1">
    <property type="nucleotide sequence ID" value="NZ_CP021978.1"/>
</dbReference>
<proteinExistence type="predicted"/>
<dbReference type="AlphaFoldDB" id="A0A6G5RC54"/>
<accession>A0A6G5RC54</accession>
<evidence type="ECO:0008006" key="4">
    <source>
        <dbReference type="Google" id="ProtNLM"/>
    </source>
</evidence>
<dbReference type="Gene3D" id="2.60.20.10">
    <property type="entry name" value="Crystallins"/>
    <property type="match status" value="1"/>
</dbReference>
<feature type="signal peptide" evidence="1">
    <location>
        <begin position="1"/>
        <end position="34"/>
    </location>
</feature>
<dbReference type="Pfam" id="PF03995">
    <property type="entry name" value="Inhibitor_I36"/>
    <property type="match status" value="1"/>
</dbReference>
<dbReference type="EMBL" id="CP021978">
    <property type="protein sequence ID" value="QCD55580.1"/>
    <property type="molecule type" value="Genomic_DNA"/>
</dbReference>
<evidence type="ECO:0000256" key="1">
    <source>
        <dbReference type="SAM" id="SignalP"/>
    </source>
</evidence>
<evidence type="ECO:0000313" key="3">
    <source>
        <dbReference type="Proteomes" id="UP000495940"/>
    </source>
</evidence>
<reference evidence="2 3" key="1">
    <citation type="submission" date="2017-06" db="EMBL/GenBank/DDBJ databases">
        <title>Complete Genome Sequence of Streptomyces hawaiiensis NRRL 15010 and insights into acyldepsipeptides biosynthesis.</title>
        <authorList>
            <person name="Mariita R.M."/>
            <person name="Sello J.K."/>
        </authorList>
    </citation>
    <scope>NUCLEOTIDE SEQUENCE [LARGE SCALE GENOMIC DNA]</scope>
    <source>
        <strain evidence="2 3">ATCC 12236</strain>
    </source>
</reference>
<dbReference type="Proteomes" id="UP000495940">
    <property type="component" value="Chromosome"/>
</dbReference>
<evidence type="ECO:0000313" key="2">
    <source>
        <dbReference type="EMBL" id="QCD55580.1"/>
    </source>
</evidence>
<name>A0A6G5RC54_9ACTN</name>
<dbReference type="KEGG" id="shaw:CEB94_12340"/>
<organism evidence="2 3">
    <name type="scientific">Streptomyces hawaiiensis</name>
    <dbReference type="NCBI Taxonomy" id="67305"/>
    <lineage>
        <taxon>Bacteria</taxon>
        <taxon>Bacillati</taxon>
        <taxon>Actinomycetota</taxon>
        <taxon>Actinomycetes</taxon>
        <taxon>Kitasatosporales</taxon>
        <taxon>Streptomycetaceae</taxon>
        <taxon>Streptomyces</taxon>
    </lineage>
</organism>
<gene>
    <name evidence="2" type="ORF">CEB94_12340</name>
</gene>
<protein>
    <recommendedName>
        <fullName evidence="4">Peptidase inhibitor</fullName>
    </recommendedName>
</protein>